<protein>
    <submittedName>
        <fullName evidence="1">Uncharacterized protein</fullName>
    </submittedName>
</protein>
<dbReference type="Proteomes" id="UP000031672">
    <property type="component" value="Unassembled WGS sequence"/>
</dbReference>
<organism evidence="1 2">
    <name type="scientific">Vibrio renipiscarius</name>
    <dbReference type="NCBI Taxonomy" id="1461322"/>
    <lineage>
        <taxon>Bacteria</taxon>
        <taxon>Pseudomonadati</taxon>
        <taxon>Pseudomonadota</taxon>
        <taxon>Gammaproteobacteria</taxon>
        <taxon>Vibrionales</taxon>
        <taxon>Vibrionaceae</taxon>
        <taxon>Vibrio</taxon>
    </lineage>
</organism>
<dbReference type="RefSeq" id="WP_040988533.1">
    <property type="nucleotide sequence ID" value="NZ_JTKH01000006.1"/>
</dbReference>
<accession>A0A0C2NIT7</accession>
<dbReference type="AlphaFoldDB" id="A0A0C2NXS5"/>
<comment type="caution">
    <text evidence="1">The sequence shown here is derived from an EMBL/GenBank/DDBJ whole genome shotgun (WGS) entry which is preliminary data.</text>
</comment>
<evidence type="ECO:0000313" key="1">
    <source>
        <dbReference type="EMBL" id="KII80925.1"/>
    </source>
</evidence>
<proteinExistence type="predicted"/>
<dbReference type="OrthoDB" id="6119165at2"/>
<name>A0A0C2NXS5_9VIBR</name>
<evidence type="ECO:0000313" key="2">
    <source>
        <dbReference type="Proteomes" id="UP000031672"/>
    </source>
</evidence>
<sequence>MPVEKLCYEGGIKAVHQIIEQRISKGKSNFQRLDEDKKVPFIVPKVTWNNALGTGSLNNEHWAYRVGYAFREALDLQFMERVRDKKKVHLWSQGCLLNFKEGDLISSNCGKKYVQVKYASPMGWDEAKNEMHYGTVTYSFIDQEKNTSEQRHATQVEFLQMLIEG</sequence>
<dbReference type="EMBL" id="JTKH01000006">
    <property type="protein sequence ID" value="KII80925.1"/>
    <property type="molecule type" value="Genomic_DNA"/>
</dbReference>
<gene>
    <name evidence="1" type="ORF">OJ16_06470</name>
</gene>
<accession>A0A0C2NXS5</accession>
<reference evidence="1 2" key="1">
    <citation type="submission" date="2014-11" db="EMBL/GenBank/DDBJ databases">
        <title>Draft Genome Sequence of Vibrio piscirenalis strains CECT 8603T and CECT 8604, two marine Gammaproteobacterium isolated from cultured gilthead sea bream (Sparus aurata).</title>
        <authorList>
            <person name="Arahal D.R."/>
            <person name="Rodrigo-Torres L."/>
            <person name="Lucena T."/>
            <person name="Pujalte M.J."/>
        </authorList>
    </citation>
    <scope>NUCLEOTIDE SEQUENCE [LARGE SCALE GENOMIC DNA]</scope>
    <source>
        <strain evidence="1 2">DCR 1-4-2</strain>
    </source>
</reference>
<keyword evidence="2" id="KW-1185">Reference proteome</keyword>